<dbReference type="GO" id="GO:0097632">
    <property type="term" value="C:extrinsic component of phagophore assembly site membrane"/>
    <property type="evidence" value="ECO:0007669"/>
    <property type="project" value="TreeGrafter"/>
</dbReference>
<gene>
    <name evidence="2" type="ORF">PAPOLLO_LOCUS24065</name>
</gene>
<dbReference type="InterPro" id="IPR018791">
    <property type="entry name" value="UV_resistance/autophagy_Atg14"/>
</dbReference>
<dbReference type="GO" id="GO:0009267">
    <property type="term" value="P:cellular response to starvation"/>
    <property type="evidence" value="ECO:0007669"/>
    <property type="project" value="TreeGrafter"/>
</dbReference>
<dbReference type="Pfam" id="PF10186">
    <property type="entry name" value="ATG14"/>
    <property type="match status" value="1"/>
</dbReference>
<sequence length="337" mass="38759">MINKNNECLRSPQKIANAFSEYYESQTRIVNLKQAKETHLYNIKSPCKKSEAPRDFKVSSTESEGHYKKCVLCYTVKKNFYCAECVRNGNFVHSSMPYSDRFAEKQAKLMRLKINRQHVLDRCEKLLAPKIKKDILLTEIKLSRDKLDLLRLAIEQRRSIIDTKRKELADTTSYNNELRLKLPRYQKRVTSLGRHAENQRIELQNKMSTYNDQAQALAALRRSRIRQFTKYIFPVYLSYDSSDSIEDLEFVGEDAEEEPPRRPQLHIVAPWIDADGDCSHIQAWVAQNKEAALSGEPGRNPAQCAGAALLLAAQLSALLAWTLDLRTPHAISLRCTL</sequence>
<evidence type="ECO:0000256" key="1">
    <source>
        <dbReference type="ARBA" id="ARBA00023054"/>
    </source>
</evidence>
<dbReference type="OrthoDB" id="16772at2759"/>
<dbReference type="GO" id="GO:0000423">
    <property type="term" value="P:mitophagy"/>
    <property type="evidence" value="ECO:0007669"/>
    <property type="project" value="TreeGrafter"/>
</dbReference>
<dbReference type="GO" id="GO:0005776">
    <property type="term" value="C:autophagosome"/>
    <property type="evidence" value="ECO:0007669"/>
    <property type="project" value="TreeGrafter"/>
</dbReference>
<comment type="caution">
    <text evidence="2">The sequence shown here is derived from an EMBL/GenBank/DDBJ whole genome shotgun (WGS) entry which is preliminary data.</text>
</comment>
<protein>
    <submittedName>
        <fullName evidence="2">(apollo) hypothetical protein</fullName>
    </submittedName>
</protein>
<dbReference type="PANTHER" id="PTHR13664">
    <property type="entry name" value="BECLIN 1-ASSOCIATED AUTOPHAGY-RELATED KEY REGULATOR"/>
    <property type="match status" value="1"/>
</dbReference>
<evidence type="ECO:0000313" key="2">
    <source>
        <dbReference type="EMBL" id="CAG5048029.1"/>
    </source>
</evidence>
<proteinExistence type="predicted"/>
<dbReference type="GO" id="GO:0016240">
    <property type="term" value="P:autophagosome membrane docking"/>
    <property type="evidence" value="ECO:0007669"/>
    <property type="project" value="TreeGrafter"/>
</dbReference>
<dbReference type="GO" id="GO:0097629">
    <property type="term" value="C:extrinsic component of omegasome membrane"/>
    <property type="evidence" value="ECO:0007669"/>
    <property type="project" value="TreeGrafter"/>
</dbReference>
<dbReference type="GO" id="GO:0035032">
    <property type="term" value="C:phosphatidylinositol 3-kinase complex, class III"/>
    <property type="evidence" value="ECO:0007669"/>
    <property type="project" value="TreeGrafter"/>
</dbReference>
<evidence type="ECO:0000313" key="3">
    <source>
        <dbReference type="Proteomes" id="UP000691718"/>
    </source>
</evidence>
<reference evidence="2" key="1">
    <citation type="submission" date="2021-04" db="EMBL/GenBank/DDBJ databases">
        <authorList>
            <person name="Tunstrom K."/>
        </authorList>
    </citation>
    <scope>NUCLEOTIDE SEQUENCE</scope>
</reference>
<dbReference type="PANTHER" id="PTHR13664:SF0">
    <property type="entry name" value="BECLIN 1-ASSOCIATED AUTOPHAGY-RELATED KEY REGULATOR"/>
    <property type="match status" value="1"/>
</dbReference>
<organism evidence="2 3">
    <name type="scientific">Parnassius apollo</name>
    <name type="common">Apollo butterfly</name>
    <name type="synonym">Papilio apollo</name>
    <dbReference type="NCBI Taxonomy" id="110799"/>
    <lineage>
        <taxon>Eukaryota</taxon>
        <taxon>Metazoa</taxon>
        <taxon>Ecdysozoa</taxon>
        <taxon>Arthropoda</taxon>
        <taxon>Hexapoda</taxon>
        <taxon>Insecta</taxon>
        <taxon>Pterygota</taxon>
        <taxon>Neoptera</taxon>
        <taxon>Endopterygota</taxon>
        <taxon>Lepidoptera</taxon>
        <taxon>Glossata</taxon>
        <taxon>Ditrysia</taxon>
        <taxon>Papilionoidea</taxon>
        <taxon>Papilionidae</taxon>
        <taxon>Parnassiinae</taxon>
        <taxon>Parnassini</taxon>
        <taxon>Parnassius</taxon>
        <taxon>Parnassius</taxon>
    </lineage>
</organism>
<dbReference type="EMBL" id="CAJQZP010001459">
    <property type="protein sequence ID" value="CAG5048029.1"/>
    <property type="molecule type" value="Genomic_DNA"/>
</dbReference>
<accession>A0A8S3Y636</accession>
<dbReference type="GO" id="GO:0043495">
    <property type="term" value="F:protein-membrane adaptor activity"/>
    <property type="evidence" value="ECO:0007669"/>
    <property type="project" value="TreeGrafter"/>
</dbReference>
<keyword evidence="1" id="KW-0175">Coiled coil</keyword>
<name>A0A8S3Y636_PARAO</name>
<dbReference type="GO" id="GO:0000045">
    <property type="term" value="P:autophagosome assembly"/>
    <property type="evidence" value="ECO:0007669"/>
    <property type="project" value="TreeGrafter"/>
</dbReference>
<dbReference type="AlphaFoldDB" id="A0A8S3Y636"/>
<dbReference type="GO" id="GO:0035014">
    <property type="term" value="F:phosphatidylinositol 3-kinase regulator activity"/>
    <property type="evidence" value="ECO:0007669"/>
    <property type="project" value="TreeGrafter"/>
</dbReference>
<keyword evidence="3" id="KW-1185">Reference proteome</keyword>
<dbReference type="Proteomes" id="UP000691718">
    <property type="component" value="Unassembled WGS sequence"/>
</dbReference>